<dbReference type="InterPro" id="IPR013924">
    <property type="entry name" value="RNase_H2_suC"/>
</dbReference>
<evidence type="ECO:0000256" key="1">
    <source>
        <dbReference type="SAM" id="MobiDB-lite"/>
    </source>
</evidence>
<protein>
    <submittedName>
        <fullName evidence="2">Uncharacterized protein</fullName>
    </submittedName>
</protein>
<dbReference type="Gene3D" id="2.40.128.680">
    <property type="match status" value="1"/>
</dbReference>
<gene>
    <name evidence="2" type="ORF">AWRI4620_LOCUS1113</name>
</gene>
<dbReference type="Pfam" id="PF08615">
    <property type="entry name" value="RNase_H2_suC"/>
    <property type="match status" value="1"/>
</dbReference>
<dbReference type="AlphaFoldDB" id="A0A9N8KEZ2"/>
<evidence type="ECO:0000313" key="3">
    <source>
        <dbReference type="Proteomes" id="UP000745764"/>
    </source>
</evidence>
<proteinExistence type="predicted"/>
<reference evidence="2" key="1">
    <citation type="submission" date="2020-06" db="EMBL/GenBank/DDBJ databases">
        <authorList>
            <person name="Onetto C."/>
        </authorList>
    </citation>
    <scope>NUCLEOTIDE SEQUENCE</scope>
</reference>
<evidence type="ECO:0000313" key="2">
    <source>
        <dbReference type="EMBL" id="CAD0106858.1"/>
    </source>
</evidence>
<dbReference type="Proteomes" id="UP000745764">
    <property type="component" value="Unassembled WGS sequence"/>
</dbReference>
<keyword evidence="3" id="KW-1185">Reference proteome</keyword>
<dbReference type="PANTHER" id="PTHR47204">
    <property type="entry name" value="OS02G0168900 PROTEIN"/>
    <property type="match status" value="1"/>
</dbReference>
<feature type="non-terminal residue" evidence="2">
    <location>
        <position position="1"/>
    </location>
</feature>
<organism evidence="2 3">
    <name type="scientific">Aureobasidium uvarum</name>
    <dbReference type="NCBI Taxonomy" id="2773716"/>
    <lineage>
        <taxon>Eukaryota</taxon>
        <taxon>Fungi</taxon>
        <taxon>Dikarya</taxon>
        <taxon>Ascomycota</taxon>
        <taxon>Pezizomycotina</taxon>
        <taxon>Dothideomycetes</taxon>
        <taxon>Dothideomycetidae</taxon>
        <taxon>Dothideales</taxon>
        <taxon>Saccotheciaceae</taxon>
        <taxon>Aureobasidium</taxon>
    </lineage>
</organism>
<dbReference type="OrthoDB" id="6222486at2759"/>
<dbReference type="GO" id="GO:0006401">
    <property type="term" value="P:RNA catabolic process"/>
    <property type="evidence" value="ECO:0007669"/>
    <property type="project" value="InterPro"/>
</dbReference>
<comment type="caution">
    <text evidence="2">The sequence shown here is derived from an EMBL/GenBank/DDBJ whole genome shotgun (WGS) entry which is preliminary data.</text>
</comment>
<dbReference type="EMBL" id="CAINUL010000001">
    <property type="protein sequence ID" value="CAD0106858.1"/>
    <property type="molecule type" value="Genomic_DNA"/>
</dbReference>
<feature type="region of interest" description="Disordered" evidence="1">
    <location>
        <begin position="28"/>
        <end position="50"/>
    </location>
</feature>
<dbReference type="CDD" id="cd09271">
    <property type="entry name" value="RNase_H2-C"/>
    <property type="match status" value="1"/>
</dbReference>
<accession>A0A9N8KEZ2</accession>
<dbReference type="GO" id="GO:0032299">
    <property type="term" value="C:ribonuclease H2 complex"/>
    <property type="evidence" value="ECO:0007669"/>
    <property type="project" value="InterPro"/>
</dbReference>
<dbReference type="PANTHER" id="PTHR47204:SF1">
    <property type="entry name" value="RIBONUCLEASE H2 SUBUNIT C"/>
    <property type="match status" value="1"/>
</dbReference>
<name>A0A9N8KEZ2_9PEZI</name>
<sequence>MLAIKKSEKSTPSCAVNVLPCRIQHNGPVNASTRHWTPEVSPDSNETSTSTAYFRGRKLNGKVVNLPDGYRALVPEQEQEEQDPTPETKVLQELATFDKIIVYGHEVQPDAQEDVYVKGIDEWIGLAGA</sequence>